<keyword evidence="11" id="KW-1185">Reference proteome</keyword>
<dbReference type="PANTHER" id="PTHR12049">
    <property type="entry name" value="PROTEIN ARGININE METHYLTRANSFERASE NDUFAF7, MITOCHONDRIAL"/>
    <property type="match status" value="1"/>
</dbReference>
<protein>
    <recommendedName>
        <fullName evidence="9">Protein arginine methyltransferase NDUFAF7</fullName>
        <ecNumber evidence="9">2.1.1.320</ecNumber>
    </recommendedName>
</protein>
<keyword evidence="3 9" id="KW-0489">Methyltransferase</keyword>
<evidence type="ECO:0000256" key="6">
    <source>
        <dbReference type="ARBA" id="ARBA00023128"/>
    </source>
</evidence>
<evidence type="ECO:0000256" key="5">
    <source>
        <dbReference type="ARBA" id="ARBA00022946"/>
    </source>
</evidence>
<sequence>MNVTRKYCQVLMRHQLKRFSGSLSYVQRRRYSEQYTGKLLSELQAKIKFSGPITVAEYMKHALTHATEGYYIHRDVFGVAGDFTTSPEISQMFGEMVAIWFVNEWMMVGSPMNVQLVEMGPGRGTMADDMLRAISNFRELNKELSLHLVELSETLSRMQEEKLSATPEKVSDTTASSEGPHYKSCVSKYGPKVFWYRDVRDVPAGFNMYVAHEFFDALPIHKFQKTEKGWREVLVDIDPSADNKLRFVLSPTPSAASKLLLKVSESDSRDHIELCPEGALTVKHLSERIQEHGGCALIADYGHNGMKEDTFRSFKDHALHEVLDAPGSADLTADVDFAYLKLHTDGKVRAFGPVTQSLFLQNMGIAYRLKILFDKADDEGKDDLLSAFKMLTSPEEMGERFKFLALLSNTTTHNPVGFDPLPENNRSKEEEL</sequence>
<evidence type="ECO:0000256" key="8">
    <source>
        <dbReference type="ARBA" id="ARBA00054758"/>
    </source>
</evidence>
<evidence type="ECO:0000313" key="11">
    <source>
        <dbReference type="Proteomes" id="UP000828390"/>
    </source>
</evidence>
<evidence type="ECO:0000313" key="10">
    <source>
        <dbReference type="EMBL" id="KAH3851299.1"/>
    </source>
</evidence>
<dbReference type="EC" id="2.1.1.320" evidence="9"/>
<dbReference type="SUPFAM" id="SSF53335">
    <property type="entry name" value="S-adenosyl-L-methionine-dependent methyltransferases"/>
    <property type="match status" value="1"/>
</dbReference>
<gene>
    <name evidence="10" type="ORF">DPMN_093779</name>
</gene>
<proteinExistence type="inferred from homology"/>
<organism evidence="10 11">
    <name type="scientific">Dreissena polymorpha</name>
    <name type="common">Zebra mussel</name>
    <name type="synonym">Mytilus polymorpha</name>
    <dbReference type="NCBI Taxonomy" id="45954"/>
    <lineage>
        <taxon>Eukaryota</taxon>
        <taxon>Metazoa</taxon>
        <taxon>Spiralia</taxon>
        <taxon>Lophotrochozoa</taxon>
        <taxon>Mollusca</taxon>
        <taxon>Bivalvia</taxon>
        <taxon>Autobranchia</taxon>
        <taxon>Heteroconchia</taxon>
        <taxon>Euheterodonta</taxon>
        <taxon>Imparidentia</taxon>
        <taxon>Neoheterodontei</taxon>
        <taxon>Myida</taxon>
        <taxon>Dreissenoidea</taxon>
        <taxon>Dreissenidae</taxon>
        <taxon>Dreissena</taxon>
    </lineage>
</organism>
<dbReference type="GO" id="GO:0032259">
    <property type="term" value="P:methylation"/>
    <property type="evidence" value="ECO:0007669"/>
    <property type="project" value="UniProtKB-KW"/>
</dbReference>
<evidence type="ECO:0000256" key="1">
    <source>
        <dbReference type="ARBA" id="ARBA00004173"/>
    </source>
</evidence>
<evidence type="ECO:0000256" key="3">
    <source>
        <dbReference type="ARBA" id="ARBA00022603"/>
    </source>
</evidence>
<keyword evidence="5" id="KW-0809">Transit peptide</keyword>
<reference evidence="10" key="2">
    <citation type="submission" date="2020-11" db="EMBL/GenBank/DDBJ databases">
        <authorList>
            <person name="McCartney M.A."/>
            <person name="Auch B."/>
            <person name="Kono T."/>
            <person name="Mallez S."/>
            <person name="Becker A."/>
            <person name="Gohl D.M."/>
            <person name="Silverstein K.A.T."/>
            <person name="Koren S."/>
            <person name="Bechman K.B."/>
            <person name="Herman A."/>
            <person name="Abrahante J.E."/>
            <person name="Garbe J."/>
        </authorList>
    </citation>
    <scope>NUCLEOTIDE SEQUENCE</scope>
    <source>
        <strain evidence="10">Duluth1</strain>
        <tissue evidence="10">Whole animal</tissue>
    </source>
</reference>
<dbReference type="InterPro" id="IPR038375">
    <property type="entry name" value="NDUFAF7_sf"/>
</dbReference>
<dbReference type="InterPro" id="IPR003788">
    <property type="entry name" value="NDUFAF7"/>
</dbReference>
<name>A0A9D4L4T9_DREPO</name>
<dbReference type="InterPro" id="IPR029063">
    <property type="entry name" value="SAM-dependent_MTases_sf"/>
</dbReference>
<dbReference type="FunFam" id="3.40.50.12710:FF:000001">
    <property type="entry name" value="Protein arginine methyltransferase NDUFAF7"/>
    <property type="match status" value="1"/>
</dbReference>
<dbReference type="GO" id="GO:0035243">
    <property type="term" value="F:protein-arginine omega-N symmetric methyltransferase activity"/>
    <property type="evidence" value="ECO:0007669"/>
    <property type="project" value="UniProtKB-EC"/>
</dbReference>
<dbReference type="GO" id="GO:0005739">
    <property type="term" value="C:mitochondrion"/>
    <property type="evidence" value="ECO:0007669"/>
    <property type="project" value="UniProtKB-SubCell"/>
</dbReference>
<dbReference type="Gene3D" id="3.40.50.12710">
    <property type="match status" value="1"/>
</dbReference>
<dbReference type="EMBL" id="JAIWYP010000003">
    <property type="protein sequence ID" value="KAH3851299.1"/>
    <property type="molecule type" value="Genomic_DNA"/>
</dbReference>
<dbReference type="Proteomes" id="UP000828390">
    <property type="component" value="Unassembled WGS sequence"/>
</dbReference>
<evidence type="ECO:0000256" key="2">
    <source>
        <dbReference type="ARBA" id="ARBA00005891"/>
    </source>
</evidence>
<dbReference type="OrthoDB" id="438553at2759"/>
<dbReference type="Pfam" id="PF02636">
    <property type="entry name" value="Methyltransf_28"/>
    <property type="match status" value="1"/>
</dbReference>
<keyword evidence="6 9" id="KW-0496">Mitochondrion</keyword>
<dbReference type="PANTHER" id="PTHR12049:SF7">
    <property type="entry name" value="PROTEIN ARGININE METHYLTRANSFERASE NDUFAF7, MITOCHONDRIAL"/>
    <property type="match status" value="1"/>
</dbReference>
<accession>A0A9D4L4T9</accession>
<comment type="function">
    <text evidence="8">Arginine methyltransferase involved in the assembly or stability of mitochondrial NADH:ubiquinone oxidoreductase complex (complex I). Acts by mediating symmetric dimethylation of 'Arg-118' of NDUFS2 after it assembles into the complex I, stabilizing the early intermediate complex.</text>
</comment>
<comment type="caution">
    <text evidence="10">The sequence shown here is derived from an EMBL/GenBank/DDBJ whole genome shotgun (WGS) entry which is preliminary data.</text>
</comment>
<evidence type="ECO:0000256" key="7">
    <source>
        <dbReference type="ARBA" id="ARBA00048612"/>
    </source>
</evidence>
<dbReference type="GO" id="GO:0032981">
    <property type="term" value="P:mitochondrial respiratory chain complex I assembly"/>
    <property type="evidence" value="ECO:0007669"/>
    <property type="project" value="TreeGrafter"/>
</dbReference>
<reference evidence="10" key="1">
    <citation type="journal article" date="2019" name="bioRxiv">
        <title>The Genome of the Zebra Mussel, Dreissena polymorpha: A Resource for Invasive Species Research.</title>
        <authorList>
            <person name="McCartney M.A."/>
            <person name="Auch B."/>
            <person name="Kono T."/>
            <person name="Mallez S."/>
            <person name="Zhang Y."/>
            <person name="Obille A."/>
            <person name="Becker A."/>
            <person name="Abrahante J.E."/>
            <person name="Garbe J."/>
            <person name="Badalamenti J.P."/>
            <person name="Herman A."/>
            <person name="Mangelson H."/>
            <person name="Liachko I."/>
            <person name="Sullivan S."/>
            <person name="Sone E.D."/>
            <person name="Koren S."/>
            <person name="Silverstein K.A.T."/>
            <person name="Beckman K.B."/>
            <person name="Gohl D.M."/>
        </authorList>
    </citation>
    <scope>NUCLEOTIDE SEQUENCE</scope>
    <source>
        <strain evidence="10">Duluth1</strain>
        <tissue evidence="10">Whole animal</tissue>
    </source>
</reference>
<comment type="similarity">
    <text evidence="2 9">Belongs to the NDUFAF7 family.</text>
</comment>
<comment type="subcellular location">
    <subcellularLocation>
        <location evidence="1 9">Mitochondrion</location>
    </subcellularLocation>
</comment>
<comment type="catalytic activity">
    <reaction evidence="7 9">
        <text>L-arginyl-[protein] + 2 S-adenosyl-L-methionine = N(omega),N(omega)'-dimethyl-L-arginyl-[protein] + 2 S-adenosyl-L-homocysteine + 2 H(+)</text>
        <dbReference type="Rhea" id="RHEA:48108"/>
        <dbReference type="Rhea" id="RHEA-COMP:10532"/>
        <dbReference type="Rhea" id="RHEA-COMP:11992"/>
        <dbReference type="ChEBI" id="CHEBI:15378"/>
        <dbReference type="ChEBI" id="CHEBI:29965"/>
        <dbReference type="ChEBI" id="CHEBI:57856"/>
        <dbReference type="ChEBI" id="CHEBI:59789"/>
        <dbReference type="ChEBI" id="CHEBI:88221"/>
        <dbReference type="EC" id="2.1.1.320"/>
    </reaction>
</comment>
<keyword evidence="4 9" id="KW-0808">Transferase</keyword>
<evidence type="ECO:0000256" key="9">
    <source>
        <dbReference type="RuleBase" id="RU364114"/>
    </source>
</evidence>
<dbReference type="AlphaFoldDB" id="A0A9D4L4T9"/>
<evidence type="ECO:0000256" key="4">
    <source>
        <dbReference type="ARBA" id="ARBA00022679"/>
    </source>
</evidence>